<dbReference type="GO" id="GO:0005634">
    <property type="term" value="C:nucleus"/>
    <property type="evidence" value="ECO:0007669"/>
    <property type="project" value="TreeGrafter"/>
</dbReference>
<evidence type="ECO:0000256" key="3">
    <source>
        <dbReference type="PROSITE-ProRule" id="PRU00023"/>
    </source>
</evidence>
<accession>A0A139H1F9</accession>
<comment type="caution">
    <text evidence="4">The sequence shown here is derived from an EMBL/GenBank/DDBJ whole genome shotgun (WGS) entry which is preliminary data.</text>
</comment>
<evidence type="ECO:0000256" key="1">
    <source>
        <dbReference type="ARBA" id="ARBA00022737"/>
    </source>
</evidence>
<dbReference type="Proteomes" id="UP000070133">
    <property type="component" value="Unassembled WGS sequence"/>
</dbReference>
<gene>
    <name evidence="4" type="ORF">AC578_5486</name>
</gene>
<sequence length="300" mass="32695">MADLPKLTPVSESRLLTASEMRCILGPIDPAVADAEARCRAGDVSVIPIIQNLLEQGTIAQEFHTCLVEAVRSGSTHLVHQLLSFGVTVDVRSIRIAITDKALNILSLFVRYGWDINEHLEWCRPSPLSLAVGPNVDIDEEVVSWFLANGANPDKPCGVDMTPLSVAVQYAPRHIILKLLESSGRARNGQLLHHAAHRILDDCGEICLLILERCEFGVNDIMYQNHAFSFESWKVVGLGTPLHECARAGRPETARVLLDHGADLTALNSDGKLALDVARDAGNELMAQFLAKSLAIKSSL</sequence>
<dbReference type="Gene3D" id="1.25.40.20">
    <property type="entry name" value="Ankyrin repeat-containing domain"/>
    <property type="match status" value="2"/>
</dbReference>
<dbReference type="GO" id="GO:0005737">
    <property type="term" value="C:cytoplasm"/>
    <property type="evidence" value="ECO:0007669"/>
    <property type="project" value="TreeGrafter"/>
</dbReference>
<dbReference type="EMBL" id="LFZN01000181">
    <property type="protein sequence ID" value="KXS96241.1"/>
    <property type="molecule type" value="Genomic_DNA"/>
</dbReference>
<dbReference type="STRING" id="321146.A0A139H1F9"/>
<dbReference type="PANTHER" id="PTHR24189">
    <property type="entry name" value="MYOTROPHIN"/>
    <property type="match status" value="1"/>
</dbReference>
<dbReference type="SMART" id="SM00248">
    <property type="entry name" value="ANK"/>
    <property type="match status" value="5"/>
</dbReference>
<dbReference type="AlphaFoldDB" id="A0A139H1F9"/>
<keyword evidence="5" id="KW-1185">Reference proteome</keyword>
<dbReference type="InterPro" id="IPR050745">
    <property type="entry name" value="Multifunctional_regulatory"/>
</dbReference>
<dbReference type="Pfam" id="PF12796">
    <property type="entry name" value="Ank_2"/>
    <property type="match status" value="1"/>
</dbReference>
<dbReference type="PROSITE" id="PS50297">
    <property type="entry name" value="ANK_REP_REGION"/>
    <property type="match status" value="1"/>
</dbReference>
<evidence type="ECO:0008006" key="6">
    <source>
        <dbReference type="Google" id="ProtNLM"/>
    </source>
</evidence>
<proteinExistence type="predicted"/>
<dbReference type="InterPro" id="IPR036770">
    <property type="entry name" value="Ankyrin_rpt-contain_sf"/>
</dbReference>
<evidence type="ECO:0000313" key="4">
    <source>
        <dbReference type="EMBL" id="KXS96241.1"/>
    </source>
</evidence>
<dbReference type="PROSITE" id="PS50088">
    <property type="entry name" value="ANK_REPEAT"/>
    <property type="match status" value="1"/>
</dbReference>
<keyword evidence="2 3" id="KW-0040">ANK repeat</keyword>
<evidence type="ECO:0000256" key="2">
    <source>
        <dbReference type="ARBA" id="ARBA00023043"/>
    </source>
</evidence>
<name>A0A139H1F9_9PEZI</name>
<dbReference type="InterPro" id="IPR002110">
    <property type="entry name" value="Ankyrin_rpt"/>
</dbReference>
<dbReference type="PANTHER" id="PTHR24189:SF50">
    <property type="entry name" value="ANKYRIN REPEAT AND SOCS BOX PROTEIN 2"/>
    <property type="match status" value="1"/>
</dbReference>
<dbReference type="SUPFAM" id="SSF48403">
    <property type="entry name" value="Ankyrin repeat"/>
    <property type="match status" value="1"/>
</dbReference>
<keyword evidence="1" id="KW-0677">Repeat</keyword>
<reference evidence="4 5" key="1">
    <citation type="submission" date="2015-07" db="EMBL/GenBank/DDBJ databases">
        <title>Comparative genomics of the Sigatoka disease complex on banana suggests a link between parallel evolutionary changes in Pseudocercospora fijiensis and Pseudocercospora eumusae and increased virulence on the banana host.</title>
        <authorList>
            <person name="Chang T.-C."/>
            <person name="Salvucci A."/>
            <person name="Crous P.W."/>
            <person name="Stergiopoulos I."/>
        </authorList>
    </citation>
    <scope>NUCLEOTIDE SEQUENCE [LARGE SCALE GENOMIC DNA]</scope>
    <source>
        <strain evidence="4 5">CBS 114824</strain>
    </source>
</reference>
<feature type="repeat" description="ANK" evidence="3">
    <location>
        <begin position="240"/>
        <end position="269"/>
    </location>
</feature>
<dbReference type="OrthoDB" id="3647333at2759"/>
<organism evidence="4 5">
    <name type="scientific">Pseudocercospora eumusae</name>
    <dbReference type="NCBI Taxonomy" id="321146"/>
    <lineage>
        <taxon>Eukaryota</taxon>
        <taxon>Fungi</taxon>
        <taxon>Dikarya</taxon>
        <taxon>Ascomycota</taxon>
        <taxon>Pezizomycotina</taxon>
        <taxon>Dothideomycetes</taxon>
        <taxon>Dothideomycetidae</taxon>
        <taxon>Mycosphaerellales</taxon>
        <taxon>Mycosphaerellaceae</taxon>
        <taxon>Pseudocercospora</taxon>
    </lineage>
</organism>
<protein>
    <recommendedName>
        <fullName evidence="6">Ankyrin</fullName>
    </recommendedName>
</protein>
<evidence type="ECO:0000313" key="5">
    <source>
        <dbReference type="Proteomes" id="UP000070133"/>
    </source>
</evidence>